<evidence type="ECO:0000256" key="4">
    <source>
        <dbReference type="ARBA" id="ARBA00022705"/>
    </source>
</evidence>
<keyword evidence="8 11" id="KW-0472">Membrane</keyword>
<protein>
    <recommendedName>
        <fullName evidence="9">DNA polymerase epsilon catalytic subunit</fullName>
        <ecNumber evidence="9">2.7.7.7</ecNumber>
    </recommendedName>
</protein>
<keyword evidence="2 11" id="KW-0812">Transmembrane</keyword>
<evidence type="ECO:0000313" key="13">
    <source>
        <dbReference type="Proteomes" id="UP000095284"/>
    </source>
</evidence>
<dbReference type="Proteomes" id="UP000095284">
    <property type="component" value="Unplaced"/>
</dbReference>
<organism evidence="13 14">
    <name type="scientific">Bursaphelenchus xylophilus</name>
    <name type="common">Pinewood nematode worm</name>
    <name type="synonym">Aphelenchoides xylophilus</name>
    <dbReference type="NCBI Taxonomy" id="6326"/>
    <lineage>
        <taxon>Eukaryota</taxon>
        <taxon>Metazoa</taxon>
        <taxon>Ecdysozoa</taxon>
        <taxon>Nematoda</taxon>
        <taxon>Chromadorea</taxon>
        <taxon>Rhabditida</taxon>
        <taxon>Tylenchina</taxon>
        <taxon>Tylenchomorpha</taxon>
        <taxon>Aphelenchoidea</taxon>
        <taxon>Aphelenchoididae</taxon>
        <taxon>Bursaphelenchus</taxon>
    </lineage>
</organism>
<dbReference type="AlphaFoldDB" id="A0A1I7SBS3"/>
<dbReference type="GO" id="GO:0003887">
    <property type="term" value="F:DNA-directed DNA polymerase activity"/>
    <property type="evidence" value="ECO:0007669"/>
    <property type="project" value="UniProtKB-KW"/>
</dbReference>
<evidence type="ECO:0000256" key="10">
    <source>
        <dbReference type="SAM" id="MobiDB-lite"/>
    </source>
</evidence>
<name>A0A1I7SBS3_BURXY</name>
<keyword evidence="9" id="KW-0862">Zinc</keyword>
<proteinExistence type="inferred from homology"/>
<evidence type="ECO:0000256" key="6">
    <source>
        <dbReference type="ARBA" id="ARBA00022989"/>
    </source>
</evidence>
<comment type="cofactor">
    <cofactor evidence="9">
        <name>[4Fe-4S] cluster</name>
        <dbReference type="ChEBI" id="CHEBI:49883"/>
    </cofactor>
</comment>
<sequence length="296" mass="33751">MADAFPSAHARKNYTKYAQNGNQQLLENHEKPQEPQVSKDKKEKDPYPSVLIPLAKCLKYPLISAALLKFTFDSAQFIFPHLLKKLIRFIQVGTDPKWYGVSIAVTMFLIGVVQSFIFAQDPDLFEVIEDIRTRALNFMGINESAFEADYKPIHHRVILEQIVCPTCCLNVDLDVTSVSIVNEDEEVLEARKVQFNCPECSSTIARNMVEGLLITRLNKINRVFDAQDFECVKCKREATNSADIVCPKCKFQYKPTIASDDYFSHIRTLLALSKVYEFKCLHAATELTSKCYTCKK</sequence>
<evidence type="ECO:0000256" key="3">
    <source>
        <dbReference type="ARBA" id="ARBA00022695"/>
    </source>
</evidence>
<dbReference type="InterPro" id="IPR029703">
    <property type="entry name" value="POL2"/>
</dbReference>
<dbReference type="GO" id="GO:0051539">
    <property type="term" value="F:4 iron, 4 sulfur cluster binding"/>
    <property type="evidence" value="ECO:0007669"/>
    <property type="project" value="UniProtKB-KW"/>
</dbReference>
<feature type="transmembrane region" description="Helical" evidence="11">
    <location>
        <begin position="98"/>
        <end position="119"/>
    </location>
</feature>
<dbReference type="InterPro" id="IPR054475">
    <property type="entry name" value="Znf-DPOE"/>
</dbReference>
<keyword evidence="9" id="KW-0408">Iron</keyword>
<comment type="function">
    <text evidence="9">DNA polymerase II participates in chromosomal DNA replication.</text>
</comment>
<keyword evidence="5 9" id="KW-0239">DNA-directed DNA polymerase</keyword>
<keyword evidence="9" id="KW-0411">Iron-sulfur</keyword>
<keyword evidence="9" id="KW-0539">Nucleus</keyword>
<dbReference type="GO" id="GO:0003677">
    <property type="term" value="F:DNA binding"/>
    <property type="evidence" value="ECO:0007669"/>
    <property type="project" value="UniProtKB-KW"/>
</dbReference>
<dbReference type="Pfam" id="PF23250">
    <property type="entry name" value="zf_DPOE_2"/>
    <property type="match status" value="1"/>
</dbReference>
<keyword evidence="9" id="KW-0479">Metal-binding</keyword>
<dbReference type="GO" id="GO:0008622">
    <property type="term" value="C:epsilon DNA polymerase complex"/>
    <property type="evidence" value="ECO:0007669"/>
    <property type="project" value="InterPro"/>
</dbReference>
<dbReference type="EC" id="2.7.7.7" evidence="9"/>
<comment type="subcellular location">
    <subcellularLocation>
        <location evidence="9">Nucleus</location>
    </subcellularLocation>
</comment>
<evidence type="ECO:0000256" key="1">
    <source>
        <dbReference type="ARBA" id="ARBA00022679"/>
    </source>
</evidence>
<keyword evidence="9" id="KW-0004">4Fe-4S</keyword>
<evidence type="ECO:0000256" key="9">
    <source>
        <dbReference type="RuleBase" id="RU365029"/>
    </source>
</evidence>
<dbReference type="InterPro" id="IPR036640">
    <property type="entry name" value="ABC1_TM_sf"/>
</dbReference>
<dbReference type="GO" id="GO:0008270">
    <property type="term" value="F:zinc ion binding"/>
    <property type="evidence" value="ECO:0007669"/>
    <property type="project" value="UniProtKB-KW"/>
</dbReference>
<dbReference type="GO" id="GO:0000278">
    <property type="term" value="P:mitotic cell cycle"/>
    <property type="evidence" value="ECO:0007669"/>
    <property type="project" value="TreeGrafter"/>
</dbReference>
<accession>A0A1I7SBS3</accession>
<keyword evidence="3 9" id="KW-0548">Nucleotidyltransferase</keyword>
<evidence type="ECO:0000256" key="11">
    <source>
        <dbReference type="SAM" id="Phobius"/>
    </source>
</evidence>
<evidence type="ECO:0000256" key="7">
    <source>
        <dbReference type="ARBA" id="ARBA00023125"/>
    </source>
</evidence>
<dbReference type="GO" id="GO:0016020">
    <property type="term" value="C:membrane"/>
    <property type="evidence" value="ECO:0007669"/>
    <property type="project" value="InterPro"/>
</dbReference>
<keyword evidence="9" id="KW-0863">Zinc-finger</keyword>
<dbReference type="SUPFAM" id="SSF90123">
    <property type="entry name" value="ABC transporter transmembrane region"/>
    <property type="match status" value="1"/>
</dbReference>
<evidence type="ECO:0000256" key="2">
    <source>
        <dbReference type="ARBA" id="ARBA00022692"/>
    </source>
</evidence>
<comment type="catalytic activity">
    <reaction evidence="9">
        <text>DNA(n) + a 2'-deoxyribonucleoside 5'-triphosphate = DNA(n+1) + diphosphate</text>
        <dbReference type="Rhea" id="RHEA:22508"/>
        <dbReference type="Rhea" id="RHEA-COMP:17339"/>
        <dbReference type="Rhea" id="RHEA-COMP:17340"/>
        <dbReference type="ChEBI" id="CHEBI:33019"/>
        <dbReference type="ChEBI" id="CHEBI:61560"/>
        <dbReference type="ChEBI" id="CHEBI:173112"/>
        <dbReference type="EC" id="2.7.7.7"/>
    </reaction>
</comment>
<dbReference type="WBParaSite" id="BXY_1047200.1">
    <property type="protein sequence ID" value="BXY_1047200.1"/>
    <property type="gene ID" value="BXY_1047200"/>
</dbReference>
<dbReference type="GO" id="GO:0008310">
    <property type="term" value="F:single-stranded DNA 3'-5' DNA exonuclease activity"/>
    <property type="evidence" value="ECO:0007669"/>
    <property type="project" value="TreeGrafter"/>
</dbReference>
<keyword evidence="4 9" id="KW-0235">DNA replication</keyword>
<evidence type="ECO:0000256" key="5">
    <source>
        <dbReference type="ARBA" id="ARBA00022932"/>
    </source>
</evidence>
<keyword evidence="6 11" id="KW-1133">Transmembrane helix</keyword>
<dbReference type="PANTHER" id="PTHR10670:SF0">
    <property type="entry name" value="DNA POLYMERASE EPSILON CATALYTIC SUBUNIT A"/>
    <property type="match status" value="1"/>
</dbReference>
<evidence type="ECO:0000256" key="8">
    <source>
        <dbReference type="ARBA" id="ARBA00023136"/>
    </source>
</evidence>
<dbReference type="PANTHER" id="PTHR10670">
    <property type="entry name" value="DNA POLYMERASE EPSILON CATALYTIC SUBUNIT A"/>
    <property type="match status" value="1"/>
</dbReference>
<dbReference type="GO" id="GO:0006272">
    <property type="term" value="P:leading strand elongation"/>
    <property type="evidence" value="ECO:0007669"/>
    <property type="project" value="TreeGrafter"/>
</dbReference>
<reference evidence="14" key="1">
    <citation type="submission" date="2016-11" db="UniProtKB">
        <authorList>
            <consortium name="WormBaseParasite"/>
        </authorList>
    </citation>
    <scope>IDENTIFICATION</scope>
</reference>
<keyword evidence="7 9" id="KW-0238">DNA-binding</keyword>
<evidence type="ECO:0000259" key="12">
    <source>
        <dbReference type="Pfam" id="PF22912"/>
    </source>
</evidence>
<dbReference type="GO" id="GO:0006287">
    <property type="term" value="P:base-excision repair, gap-filling"/>
    <property type="evidence" value="ECO:0007669"/>
    <property type="project" value="TreeGrafter"/>
</dbReference>
<feature type="region of interest" description="Disordered" evidence="10">
    <location>
        <begin position="21"/>
        <end position="45"/>
    </location>
</feature>
<feature type="compositionally biased region" description="Basic and acidic residues" evidence="10">
    <location>
        <begin position="27"/>
        <end position="45"/>
    </location>
</feature>
<comment type="similarity">
    <text evidence="9">Belongs to the DNA polymerase type-B family.</text>
</comment>
<keyword evidence="1 9" id="KW-0808">Transferase</keyword>
<dbReference type="GO" id="GO:0005524">
    <property type="term" value="F:ATP binding"/>
    <property type="evidence" value="ECO:0007669"/>
    <property type="project" value="InterPro"/>
</dbReference>
<evidence type="ECO:0000313" key="14">
    <source>
        <dbReference type="WBParaSite" id="BXY_1047200.1"/>
    </source>
</evidence>
<feature type="domain" description="DNA polymerase-epsilon zinc finger" evidence="12">
    <location>
        <begin position="226"/>
        <end position="282"/>
    </location>
</feature>
<dbReference type="GO" id="GO:0006297">
    <property type="term" value="P:nucleotide-excision repair, DNA gap filling"/>
    <property type="evidence" value="ECO:0007669"/>
    <property type="project" value="TreeGrafter"/>
</dbReference>
<dbReference type="GO" id="GO:0045004">
    <property type="term" value="P:DNA replication proofreading"/>
    <property type="evidence" value="ECO:0007669"/>
    <property type="project" value="TreeGrafter"/>
</dbReference>
<dbReference type="Pfam" id="PF22912">
    <property type="entry name" value="zf-DPOE"/>
    <property type="match status" value="1"/>
</dbReference>